<feature type="region of interest" description="Disordered" evidence="1">
    <location>
        <begin position="1"/>
        <end position="21"/>
    </location>
</feature>
<sequence length="114" mass="12445">MPSVHQRNVRKPYHGTLSDPSSISIGERKICKSIGKRTVVRAQDVPRHSGIESAGTLEKMDVGLCWEHQDGVSTGHCPHAPPLLAEEVKASVPCPHYYIRSLAFSSPGGYNEVL</sequence>
<proteinExistence type="predicted"/>
<dbReference type="AlphaFoldDB" id="A0A084VZW0"/>
<dbReference type="EnsemblMetazoa" id="ASIC011315-RA">
    <property type="protein sequence ID" value="ASIC011315-PA"/>
    <property type="gene ID" value="ASIC011315"/>
</dbReference>
<evidence type="ECO:0000313" key="2">
    <source>
        <dbReference type="EMBL" id="KFB43504.1"/>
    </source>
</evidence>
<evidence type="ECO:0000256" key="1">
    <source>
        <dbReference type="SAM" id="MobiDB-lite"/>
    </source>
</evidence>
<accession>A0A084VZW0</accession>
<organism evidence="2">
    <name type="scientific">Anopheles sinensis</name>
    <name type="common">Mosquito</name>
    <dbReference type="NCBI Taxonomy" id="74873"/>
    <lineage>
        <taxon>Eukaryota</taxon>
        <taxon>Metazoa</taxon>
        <taxon>Ecdysozoa</taxon>
        <taxon>Arthropoda</taxon>
        <taxon>Hexapoda</taxon>
        <taxon>Insecta</taxon>
        <taxon>Pterygota</taxon>
        <taxon>Neoptera</taxon>
        <taxon>Endopterygota</taxon>
        <taxon>Diptera</taxon>
        <taxon>Nematocera</taxon>
        <taxon>Culicoidea</taxon>
        <taxon>Culicidae</taxon>
        <taxon>Anophelinae</taxon>
        <taxon>Anopheles</taxon>
    </lineage>
</organism>
<name>A0A084VZW0_ANOSI</name>
<dbReference type="EMBL" id="KE525258">
    <property type="protein sequence ID" value="KFB43504.1"/>
    <property type="molecule type" value="Genomic_DNA"/>
</dbReference>
<reference evidence="2 4" key="1">
    <citation type="journal article" date="2014" name="BMC Genomics">
        <title>Genome sequence of Anopheles sinensis provides insight into genetics basis of mosquito competence for malaria parasites.</title>
        <authorList>
            <person name="Zhou D."/>
            <person name="Zhang D."/>
            <person name="Ding G."/>
            <person name="Shi L."/>
            <person name="Hou Q."/>
            <person name="Ye Y."/>
            <person name="Xu Y."/>
            <person name="Zhou H."/>
            <person name="Xiong C."/>
            <person name="Li S."/>
            <person name="Yu J."/>
            <person name="Hong S."/>
            <person name="Yu X."/>
            <person name="Zou P."/>
            <person name="Chen C."/>
            <person name="Chang X."/>
            <person name="Wang W."/>
            <person name="Lv Y."/>
            <person name="Sun Y."/>
            <person name="Ma L."/>
            <person name="Shen B."/>
            <person name="Zhu C."/>
        </authorList>
    </citation>
    <scope>NUCLEOTIDE SEQUENCE [LARGE SCALE GENOMIC DNA]</scope>
</reference>
<evidence type="ECO:0000313" key="3">
    <source>
        <dbReference type="EnsemblMetazoa" id="ASIC011315-PA"/>
    </source>
</evidence>
<reference evidence="3" key="2">
    <citation type="submission" date="2020-05" db="UniProtKB">
        <authorList>
            <consortium name="EnsemblMetazoa"/>
        </authorList>
    </citation>
    <scope>IDENTIFICATION</scope>
</reference>
<dbReference type="EMBL" id="ATLV01018984">
    <property type="status" value="NOT_ANNOTATED_CDS"/>
    <property type="molecule type" value="Genomic_DNA"/>
</dbReference>
<dbReference type="Proteomes" id="UP000030765">
    <property type="component" value="Unassembled WGS sequence"/>
</dbReference>
<dbReference type="VEuPathDB" id="VectorBase:ASIC011315"/>
<gene>
    <name evidence="2" type="ORF">ZHAS_00011315</name>
</gene>
<keyword evidence="4" id="KW-1185">Reference proteome</keyword>
<protein>
    <submittedName>
        <fullName evidence="2 3">Uncharacterized protein</fullName>
    </submittedName>
</protein>
<evidence type="ECO:0000313" key="4">
    <source>
        <dbReference type="Proteomes" id="UP000030765"/>
    </source>
</evidence>